<evidence type="ECO:0000313" key="3">
    <source>
        <dbReference type="Proteomes" id="UP001487740"/>
    </source>
</evidence>
<protein>
    <recommendedName>
        <fullName evidence="4">Condensation domain-containing protein</fullName>
    </recommendedName>
</protein>
<dbReference type="EMBL" id="JARAKH010000043">
    <property type="protein sequence ID" value="KAK8379218.1"/>
    <property type="molecule type" value="Genomic_DNA"/>
</dbReference>
<reference evidence="2 3" key="1">
    <citation type="submission" date="2023-03" db="EMBL/GenBank/DDBJ databases">
        <title>High-quality genome of Scylla paramamosain provides insights in environmental adaptation.</title>
        <authorList>
            <person name="Zhang L."/>
        </authorList>
    </citation>
    <scope>NUCLEOTIDE SEQUENCE [LARGE SCALE GENOMIC DNA]</scope>
    <source>
        <strain evidence="2">LZ_2023a</strain>
        <tissue evidence="2">Muscle</tissue>
    </source>
</reference>
<dbReference type="Proteomes" id="UP001487740">
    <property type="component" value="Unassembled WGS sequence"/>
</dbReference>
<name>A0AAW0SVW8_SCYPA</name>
<sequence length="558" mass="61995">MSLVDEGLRLKGVLKRSPLGSLAWGAAPPVQHPWENEVVPVAPGEWVRPLGNMEAMMAYGGSLGTLNTVVAMWLTSKQHVPQDTVREAVVLLARRTGILQLCVGQRALRPWFRKVSQEHVPFAVETGDPLQTYSRALHDPYDMAEGPLWRVKLVIGDQVMKGSCVGDSGDGGDGSAWRGVLIVCVHHCITDGVTNLSLCQDLIDIMNSTVSVYPLPRPPLATLRPVTPALADDLLAPTDYLKALPYLVTKLMGRLILTYNKKLYLGGVLQQPRTSHARTHVLQRHLTATLTSKLVKLCREKGVTVHSCVVAAANIALLRVAQKHAEPGRLHTAAFNTTNCVNLRRYYPEGHSDAAGCHIGLEEHEQTVREEDGRSEETFWGFSKVLHSRLQRSLGPEQRPVKNGPLLRPCCLILWANHRLTRRAQPNRTDAHFMTTNMGDLRDLLPGVGRAGGPIEAVHLLRSVRLSRRAVTRRGEQGADSAGGGRRDKQEIRLRKQKSTRFYPRLTENSPDSTLDCLKKRRFLDITPDRQNSLDGILDCTPKNEYSLDITPDWQRSP</sequence>
<dbReference type="InterPro" id="IPR023213">
    <property type="entry name" value="CAT-like_dom_sf"/>
</dbReference>
<dbReference type="PANTHER" id="PTHR28037:SF1">
    <property type="entry name" value="ALCOHOL O-ACETYLTRANSFERASE 1-RELATED"/>
    <property type="match status" value="1"/>
</dbReference>
<dbReference type="Gene3D" id="3.30.559.30">
    <property type="entry name" value="Nonribosomal peptide synthetase, condensation domain"/>
    <property type="match status" value="1"/>
</dbReference>
<dbReference type="Gene3D" id="3.30.559.10">
    <property type="entry name" value="Chloramphenicol acetyltransferase-like domain"/>
    <property type="match status" value="1"/>
</dbReference>
<keyword evidence="3" id="KW-1185">Reference proteome</keyword>
<evidence type="ECO:0000256" key="1">
    <source>
        <dbReference type="SAM" id="MobiDB-lite"/>
    </source>
</evidence>
<dbReference type="SUPFAM" id="SSF52777">
    <property type="entry name" value="CoA-dependent acyltransferases"/>
    <property type="match status" value="2"/>
</dbReference>
<dbReference type="PANTHER" id="PTHR28037">
    <property type="entry name" value="ALCOHOL O-ACETYLTRANSFERASE 1-RELATED"/>
    <property type="match status" value="1"/>
</dbReference>
<proteinExistence type="predicted"/>
<evidence type="ECO:0008006" key="4">
    <source>
        <dbReference type="Google" id="ProtNLM"/>
    </source>
</evidence>
<organism evidence="2 3">
    <name type="scientific">Scylla paramamosain</name>
    <name type="common">Mud crab</name>
    <dbReference type="NCBI Taxonomy" id="85552"/>
    <lineage>
        <taxon>Eukaryota</taxon>
        <taxon>Metazoa</taxon>
        <taxon>Ecdysozoa</taxon>
        <taxon>Arthropoda</taxon>
        <taxon>Crustacea</taxon>
        <taxon>Multicrustacea</taxon>
        <taxon>Malacostraca</taxon>
        <taxon>Eumalacostraca</taxon>
        <taxon>Eucarida</taxon>
        <taxon>Decapoda</taxon>
        <taxon>Pleocyemata</taxon>
        <taxon>Brachyura</taxon>
        <taxon>Eubrachyura</taxon>
        <taxon>Portunoidea</taxon>
        <taxon>Portunidae</taxon>
        <taxon>Portuninae</taxon>
        <taxon>Scylla</taxon>
    </lineage>
</organism>
<dbReference type="InterPro" id="IPR052058">
    <property type="entry name" value="Alcohol_O-acetyltransferase"/>
</dbReference>
<accession>A0AAW0SVW8</accession>
<comment type="caution">
    <text evidence="2">The sequence shown here is derived from an EMBL/GenBank/DDBJ whole genome shotgun (WGS) entry which is preliminary data.</text>
</comment>
<evidence type="ECO:0000313" key="2">
    <source>
        <dbReference type="EMBL" id="KAK8379218.1"/>
    </source>
</evidence>
<dbReference type="AlphaFoldDB" id="A0AAW0SVW8"/>
<feature type="region of interest" description="Disordered" evidence="1">
    <location>
        <begin position="469"/>
        <end position="491"/>
    </location>
</feature>
<gene>
    <name evidence="2" type="ORF">O3P69_019219</name>
</gene>